<dbReference type="Gene3D" id="3.30.450.40">
    <property type="match status" value="2"/>
</dbReference>
<dbReference type="Pfam" id="PF01590">
    <property type="entry name" value="GAF"/>
    <property type="match status" value="1"/>
</dbReference>
<evidence type="ECO:0000259" key="1">
    <source>
        <dbReference type="Pfam" id="PF01590"/>
    </source>
</evidence>
<keyword evidence="3" id="KW-1185">Reference proteome</keyword>
<dbReference type="KEGG" id="spu:115921812"/>
<dbReference type="InParanoid" id="A0A7M7NJR8"/>
<protein>
    <recommendedName>
        <fullName evidence="1">GAF domain-containing protein</fullName>
    </recommendedName>
</protein>
<proteinExistence type="predicted"/>
<name>A0A7M7NJR8_STRPU</name>
<dbReference type="AlphaFoldDB" id="A0A7M7NJR8"/>
<dbReference type="InterPro" id="IPR029016">
    <property type="entry name" value="GAF-like_dom_sf"/>
</dbReference>
<dbReference type="SUPFAM" id="SSF55781">
    <property type="entry name" value="GAF domain-like"/>
    <property type="match status" value="2"/>
</dbReference>
<feature type="domain" description="GAF" evidence="1">
    <location>
        <begin position="3"/>
        <end position="70"/>
    </location>
</feature>
<organism evidence="2 3">
    <name type="scientific">Strongylocentrotus purpuratus</name>
    <name type="common">Purple sea urchin</name>
    <dbReference type="NCBI Taxonomy" id="7668"/>
    <lineage>
        <taxon>Eukaryota</taxon>
        <taxon>Metazoa</taxon>
        <taxon>Echinodermata</taxon>
        <taxon>Eleutherozoa</taxon>
        <taxon>Echinozoa</taxon>
        <taxon>Echinoidea</taxon>
        <taxon>Euechinoidea</taxon>
        <taxon>Echinacea</taxon>
        <taxon>Camarodonta</taxon>
        <taxon>Echinidea</taxon>
        <taxon>Strongylocentrotidae</taxon>
        <taxon>Strongylocentrotus</taxon>
    </lineage>
</organism>
<accession>A0A7M7NJR8</accession>
<sequence length="187" mass="21621">MKDPRFNCEIDLRTGYKTRSMLSMPIKEPGGEVLGVAQVINKIGSKDQHEAFTDSDEKVFAQYLQFCGIGINNARLYERATLEIRRNQVLLELAKTLFEEQSTLSSIVRRIMELLLSLLRCERCSILMVDESSKVHMPQIGMEAETKDWVSYPHFKKKEEKKKRNPFIIPLHPDIFFGIIYFFSGLA</sequence>
<dbReference type="EnsemblMetazoa" id="XM_030980032">
    <property type="protein sequence ID" value="XP_030835892"/>
    <property type="gene ID" value="LOC115921812"/>
</dbReference>
<evidence type="ECO:0000313" key="2">
    <source>
        <dbReference type="EnsemblMetazoa" id="XP_030835892"/>
    </source>
</evidence>
<dbReference type="InterPro" id="IPR003018">
    <property type="entry name" value="GAF"/>
</dbReference>
<evidence type="ECO:0000313" key="3">
    <source>
        <dbReference type="Proteomes" id="UP000007110"/>
    </source>
</evidence>
<dbReference type="OrthoDB" id="74705at2759"/>
<reference evidence="2" key="2">
    <citation type="submission" date="2021-01" db="UniProtKB">
        <authorList>
            <consortium name="EnsemblMetazoa"/>
        </authorList>
    </citation>
    <scope>IDENTIFICATION</scope>
</reference>
<dbReference type="Proteomes" id="UP000007110">
    <property type="component" value="Unassembled WGS sequence"/>
</dbReference>
<dbReference type="OMA" id="PISNYEG"/>
<reference evidence="3" key="1">
    <citation type="submission" date="2015-02" db="EMBL/GenBank/DDBJ databases">
        <title>Genome sequencing for Strongylocentrotus purpuratus.</title>
        <authorList>
            <person name="Murali S."/>
            <person name="Liu Y."/>
            <person name="Vee V."/>
            <person name="English A."/>
            <person name="Wang M."/>
            <person name="Skinner E."/>
            <person name="Han Y."/>
            <person name="Muzny D.M."/>
            <person name="Worley K.C."/>
            <person name="Gibbs R.A."/>
        </authorList>
    </citation>
    <scope>NUCLEOTIDE SEQUENCE</scope>
</reference>
<dbReference type="RefSeq" id="XP_030835892.1">
    <property type="nucleotide sequence ID" value="XM_030980032.1"/>
</dbReference>
<dbReference type="GeneID" id="115921812"/>